<keyword evidence="2" id="KW-1185">Reference proteome</keyword>
<dbReference type="RefSeq" id="WP_345237018.1">
    <property type="nucleotide sequence ID" value="NZ_BAABGZ010000066.1"/>
</dbReference>
<gene>
    <name evidence="1" type="ORF">GCM10023185_31100</name>
</gene>
<comment type="caution">
    <text evidence="1">The sequence shown here is derived from an EMBL/GenBank/DDBJ whole genome shotgun (WGS) entry which is preliminary data.</text>
</comment>
<dbReference type="Gene3D" id="1.10.260.40">
    <property type="entry name" value="lambda repressor-like DNA-binding domains"/>
    <property type="match status" value="1"/>
</dbReference>
<protein>
    <recommendedName>
        <fullName evidence="3">XRE family transcriptional regulator</fullName>
    </recommendedName>
</protein>
<sequence>MKPQDIKPRRKALGWSQAELGAKIGLTNEKSAKTLISAYEKADKADGLVSEERLAAIDAALSAEEQVRRDFEAFRAGRGLK</sequence>
<dbReference type="InterPro" id="IPR001387">
    <property type="entry name" value="Cro/C1-type_HTH"/>
</dbReference>
<dbReference type="InterPro" id="IPR010982">
    <property type="entry name" value="Lambda_DNA-bd_dom_sf"/>
</dbReference>
<name>A0ABP8ILX8_9BACT</name>
<evidence type="ECO:0000313" key="2">
    <source>
        <dbReference type="Proteomes" id="UP001501153"/>
    </source>
</evidence>
<dbReference type="EMBL" id="BAABGZ010000066">
    <property type="protein sequence ID" value="GAA4362808.1"/>
    <property type="molecule type" value="Genomic_DNA"/>
</dbReference>
<dbReference type="Proteomes" id="UP001501153">
    <property type="component" value="Unassembled WGS sequence"/>
</dbReference>
<organism evidence="1 2">
    <name type="scientific">Hymenobacter saemangeumensis</name>
    <dbReference type="NCBI Taxonomy" id="1084522"/>
    <lineage>
        <taxon>Bacteria</taxon>
        <taxon>Pseudomonadati</taxon>
        <taxon>Bacteroidota</taxon>
        <taxon>Cytophagia</taxon>
        <taxon>Cytophagales</taxon>
        <taxon>Hymenobacteraceae</taxon>
        <taxon>Hymenobacter</taxon>
    </lineage>
</organism>
<accession>A0ABP8ILX8</accession>
<dbReference type="CDD" id="cd00093">
    <property type="entry name" value="HTH_XRE"/>
    <property type="match status" value="1"/>
</dbReference>
<evidence type="ECO:0008006" key="3">
    <source>
        <dbReference type="Google" id="ProtNLM"/>
    </source>
</evidence>
<evidence type="ECO:0000313" key="1">
    <source>
        <dbReference type="EMBL" id="GAA4362808.1"/>
    </source>
</evidence>
<reference evidence="2" key="1">
    <citation type="journal article" date="2019" name="Int. J. Syst. Evol. Microbiol.">
        <title>The Global Catalogue of Microorganisms (GCM) 10K type strain sequencing project: providing services to taxonomists for standard genome sequencing and annotation.</title>
        <authorList>
            <consortium name="The Broad Institute Genomics Platform"/>
            <consortium name="The Broad Institute Genome Sequencing Center for Infectious Disease"/>
            <person name="Wu L."/>
            <person name="Ma J."/>
        </authorList>
    </citation>
    <scope>NUCLEOTIDE SEQUENCE [LARGE SCALE GENOMIC DNA]</scope>
    <source>
        <strain evidence="2">JCM 17923</strain>
    </source>
</reference>
<proteinExistence type="predicted"/>